<comment type="subcellular location">
    <subcellularLocation>
        <location evidence="1">Membrane</location>
        <topology evidence="1">Multi-pass membrane protein</topology>
    </subcellularLocation>
</comment>
<dbReference type="Pfam" id="PF26616">
    <property type="entry name" value="CorA-like"/>
    <property type="match status" value="1"/>
</dbReference>
<dbReference type="Gene3D" id="1.20.58.340">
    <property type="entry name" value="Magnesium transport protein CorA, transmembrane region"/>
    <property type="match status" value="1"/>
</dbReference>
<dbReference type="OrthoDB" id="5396681at2759"/>
<proteinExistence type="predicted"/>
<feature type="transmembrane region" description="Helical" evidence="6">
    <location>
        <begin position="378"/>
        <end position="403"/>
    </location>
</feature>
<keyword evidence="4 6" id="KW-0472">Membrane</keyword>
<evidence type="ECO:0000313" key="8">
    <source>
        <dbReference type="EMBL" id="CCX05409.1"/>
    </source>
</evidence>
<feature type="coiled-coil region" evidence="5">
    <location>
        <begin position="93"/>
        <end position="120"/>
    </location>
</feature>
<reference evidence="8 9" key="1">
    <citation type="journal article" date="2013" name="PLoS Genet.">
        <title>The genome and development-dependent transcriptomes of Pyronema confluens: a window into fungal evolution.</title>
        <authorList>
            <person name="Traeger S."/>
            <person name="Altegoer F."/>
            <person name="Freitag M."/>
            <person name="Gabaldon T."/>
            <person name="Kempken F."/>
            <person name="Kumar A."/>
            <person name="Marcet-Houben M."/>
            <person name="Poggeler S."/>
            <person name="Stajich J.E."/>
            <person name="Nowrousian M."/>
        </authorList>
    </citation>
    <scope>NUCLEOTIDE SEQUENCE [LARGE SCALE GENOMIC DNA]</scope>
    <source>
        <strain evidence="9">CBS 100304</strain>
        <tissue evidence="8">Vegetative mycelium</tissue>
    </source>
</reference>
<keyword evidence="2 6" id="KW-0812">Transmembrane</keyword>
<keyword evidence="3 6" id="KW-1133">Transmembrane helix</keyword>
<dbReference type="EMBL" id="HF935253">
    <property type="protein sequence ID" value="CCX05409.1"/>
    <property type="molecule type" value="Genomic_DNA"/>
</dbReference>
<dbReference type="eggNOG" id="ENOG502SJEH">
    <property type="taxonomic scope" value="Eukaryota"/>
</dbReference>
<evidence type="ECO:0000256" key="6">
    <source>
        <dbReference type="SAM" id="Phobius"/>
    </source>
</evidence>
<evidence type="ECO:0000256" key="2">
    <source>
        <dbReference type="ARBA" id="ARBA00022692"/>
    </source>
</evidence>
<evidence type="ECO:0000256" key="4">
    <source>
        <dbReference type="ARBA" id="ARBA00023136"/>
    </source>
</evidence>
<dbReference type="GO" id="GO:0016020">
    <property type="term" value="C:membrane"/>
    <property type="evidence" value="ECO:0007669"/>
    <property type="project" value="UniProtKB-SubCell"/>
</dbReference>
<organism evidence="8 9">
    <name type="scientific">Pyronema omphalodes (strain CBS 100304)</name>
    <name type="common">Pyronema confluens</name>
    <dbReference type="NCBI Taxonomy" id="1076935"/>
    <lineage>
        <taxon>Eukaryota</taxon>
        <taxon>Fungi</taxon>
        <taxon>Dikarya</taxon>
        <taxon>Ascomycota</taxon>
        <taxon>Pezizomycotina</taxon>
        <taxon>Pezizomycetes</taxon>
        <taxon>Pezizales</taxon>
        <taxon>Pyronemataceae</taxon>
        <taxon>Pyronema</taxon>
    </lineage>
</organism>
<dbReference type="InterPro" id="IPR045863">
    <property type="entry name" value="CorA_TM1_TM2"/>
</dbReference>
<feature type="domain" description="CorA-like transporter" evidence="7">
    <location>
        <begin position="65"/>
        <end position="230"/>
    </location>
</feature>
<dbReference type="STRING" id="1076935.U4L097"/>
<evidence type="ECO:0000259" key="7">
    <source>
        <dbReference type="Pfam" id="PF26616"/>
    </source>
</evidence>
<feature type="transmembrane region" description="Helical" evidence="6">
    <location>
        <begin position="415"/>
        <end position="436"/>
    </location>
</feature>
<protein>
    <recommendedName>
        <fullName evidence="7">CorA-like transporter domain-containing protein</fullName>
    </recommendedName>
</protein>
<dbReference type="AlphaFoldDB" id="U4L097"/>
<keyword evidence="9" id="KW-1185">Reference proteome</keyword>
<evidence type="ECO:0000313" key="9">
    <source>
        <dbReference type="Proteomes" id="UP000018144"/>
    </source>
</evidence>
<dbReference type="InterPro" id="IPR058257">
    <property type="entry name" value="CorA-like_dom"/>
</dbReference>
<gene>
    <name evidence="8" type="ORF">PCON_04996</name>
</gene>
<keyword evidence="5" id="KW-0175">Coiled coil</keyword>
<accession>U4L097</accession>
<dbReference type="OMA" id="YATEREY"/>
<evidence type="ECO:0000256" key="1">
    <source>
        <dbReference type="ARBA" id="ARBA00004141"/>
    </source>
</evidence>
<dbReference type="SUPFAM" id="SSF144083">
    <property type="entry name" value="Magnesium transport protein CorA, transmembrane region"/>
    <property type="match status" value="1"/>
</dbReference>
<name>U4L097_PYROM</name>
<sequence length="523" mass="60805">MDEKSGQRRTPIMPVSEWQHYPMNQRLQDLTEFDLKAAAERLETHTNLCSDTTYIDATSISPQFSFGSLNISLADLRRLLTIHSVFPGFLEVLHLYGEKLEEYNENLAVYRQRIALQEGSSSYVQRIDTFEMCYNWKYVARKTCNGTGRPIWTTRKMGMYSKHEYQTKNTTWIFLQASNDFQCRLNGLLGGSVDGKLNRIHDLDIHLLLMRTASQNWIPYINDLEAQIIKLDNIAFQWRPKPGNPVANDDPESQLELEDTQRIERLKVQLLSLAHALDINCSNITALRRGLETLQRDENFYVESSKYATEREYYTFDQKLDELLFQTNENRKRVKQLILRTDSLFAVVITIVPYIFARRENHLMLELSEKATQYAQSMKVITIVCMFYLPPSLIAAIFGMGLFNNQNDDKTTRVFTWFLVASVVLMLVTWIGLSVWERASKRRWYDKWIKSKQAKESPKKGGPRNVVFTDEKLADRKFSSNEGKDSTPWTQLGNKKDLESGIVEKGSRMGRKNTLVGWKSWLF</sequence>
<evidence type="ECO:0000256" key="5">
    <source>
        <dbReference type="SAM" id="Coils"/>
    </source>
</evidence>
<feature type="transmembrane region" description="Helical" evidence="6">
    <location>
        <begin position="337"/>
        <end position="357"/>
    </location>
</feature>
<evidence type="ECO:0000256" key="3">
    <source>
        <dbReference type="ARBA" id="ARBA00022989"/>
    </source>
</evidence>
<dbReference type="Proteomes" id="UP000018144">
    <property type="component" value="Unassembled WGS sequence"/>
</dbReference>